<dbReference type="GO" id="GO:0003677">
    <property type="term" value="F:DNA binding"/>
    <property type="evidence" value="ECO:0007669"/>
    <property type="project" value="InterPro"/>
</dbReference>
<dbReference type="SUPFAM" id="SSF56349">
    <property type="entry name" value="DNA breaking-rejoining enzymes"/>
    <property type="match status" value="1"/>
</dbReference>
<dbReference type="InterPro" id="IPR050090">
    <property type="entry name" value="Tyrosine_recombinase_XerCD"/>
</dbReference>
<keyword evidence="4" id="KW-1185">Reference proteome</keyword>
<dbReference type="InterPro" id="IPR002104">
    <property type="entry name" value="Integrase_catalytic"/>
</dbReference>
<gene>
    <name evidence="3" type="ORF">JEM65_05705</name>
</gene>
<dbReference type="GO" id="GO:0006310">
    <property type="term" value="P:DNA recombination"/>
    <property type="evidence" value="ECO:0007669"/>
    <property type="project" value="UniProtKB-KW"/>
</dbReference>
<evidence type="ECO:0000259" key="2">
    <source>
        <dbReference type="PROSITE" id="PS51898"/>
    </source>
</evidence>
<dbReference type="InterPro" id="IPR013762">
    <property type="entry name" value="Integrase-like_cat_sf"/>
</dbReference>
<keyword evidence="1" id="KW-0233">DNA recombination</keyword>
<dbReference type="RefSeq" id="WP_199597970.1">
    <property type="nucleotide sequence ID" value="NZ_JAEHJZ010000008.1"/>
</dbReference>
<reference evidence="3 4" key="1">
    <citation type="submission" date="2020-09" db="EMBL/GenBank/DDBJ databases">
        <title>Draft genome of Gelidibacter salicanalis PAMC21136.</title>
        <authorList>
            <person name="Park H."/>
        </authorList>
    </citation>
    <scope>NUCLEOTIDE SEQUENCE [LARGE SCALE GENOMIC DNA]</scope>
    <source>
        <strain evidence="3 4">PAMC21136</strain>
    </source>
</reference>
<dbReference type="PANTHER" id="PTHR30349:SF64">
    <property type="entry name" value="PROPHAGE INTEGRASE INTD-RELATED"/>
    <property type="match status" value="1"/>
</dbReference>
<organism evidence="3 4">
    <name type="scientific">Gelidibacter salicanalis</name>
    <dbReference type="NCBI Taxonomy" id="291193"/>
    <lineage>
        <taxon>Bacteria</taxon>
        <taxon>Pseudomonadati</taxon>
        <taxon>Bacteroidota</taxon>
        <taxon>Flavobacteriia</taxon>
        <taxon>Flavobacteriales</taxon>
        <taxon>Flavobacteriaceae</taxon>
        <taxon>Gelidibacter</taxon>
    </lineage>
</organism>
<accession>A0A934KTZ2</accession>
<sequence>MSRKEVFFMDKQVKYESVFAPYFDSFLKMKDTMGYGLYKYERIFLDLDRFFLKSRATATYISSEQIAAWRATRVNDKARTLYDKYSVLSQFCKYMCHLGHECYIPRLPRRKDLDFIPYVFTHEQMRCIFQECNRLNLFRGNMNTALVAIPALIRFLYSTGARINEALSIRNMDIDYQNHQVIIRKTKNKMQRIVPINPSLEEVMKQYEGYRDRMPVEGPADKEHFFFMKANGKTFTNSTAYRWFKKVLKQCGIPHIGKMQGPRIHDIRHTCAVHSL</sequence>
<dbReference type="GO" id="GO:0015074">
    <property type="term" value="P:DNA integration"/>
    <property type="evidence" value="ECO:0007669"/>
    <property type="project" value="InterPro"/>
</dbReference>
<evidence type="ECO:0000313" key="4">
    <source>
        <dbReference type="Proteomes" id="UP000662373"/>
    </source>
</evidence>
<evidence type="ECO:0000256" key="1">
    <source>
        <dbReference type="ARBA" id="ARBA00023172"/>
    </source>
</evidence>
<proteinExistence type="predicted"/>
<evidence type="ECO:0000313" key="3">
    <source>
        <dbReference type="EMBL" id="MBJ7880148.1"/>
    </source>
</evidence>
<dbReference type="Pfam" id="PF00589">
    <property type="entry name" value="Phage_integrase"/>
    <property type="match status" value="1"/>
</dbReference>
<dbReference type="AlphaFoldDB" id="A0A934KTZ2"/>
<comment type="caution">
    <text evidence="3">The sequence shown here is derived from an EMBL/GenBank/DDBJ whole genome shotgun (WGS) entry which is preliminary data.</text>
</comment>
<dbReference type="PANTHER" id="PTHR30349">
    <property type="entry name" value="PHAGE INTEGRASE-RELATED"/>
    <property type="match status" value="1"/>
</dbReference>
<protein>
    <submittedName>
        <fullName evidence="3">Tyrosine-type recombinase/integrase</fullName>
    </submittedName>
</protein>
<dbReference type="InterPro" id="IPR011010">
    <property type="entry name" value="DNA_brk_join_enz"/>
</dbReference>
<name>A0A934KTZ2_9FLAO</name>
<dbReference type="PROSITE" id="PS51898">
    <property type="entry name" value="TYR_RECOMBINASE"/>
    <property type="match status" value="1"/>
</dbReference>
<dbReference type="EMBL" id="JAEHJZ010000008">
    <property type="protein sequence ID" value="MBJ7880148.1"/>
    <property type="molecule type" value="Genomic_DNA"/>
</dbReference>
<dbReference type="Gene3D" id="1.10.443.10">
    <property type="entry name" value="Intergrase catalytic core"/>
    <property type="match status" value="1"/>
</dbReference>
<feature type="domain" description="Tyr recombinase" evidence="2">
    <location>
        <begin position="115"/>
        <end position="276"/>
    </location>
</feature>
<dbReference type="Proteomes" id="UP000662373">
    <property type="component" value="Unassembled WGS sequence"/>
</dbReference>